<comment type="caution">
    <text evidence="1">The sequence shown here is derived from an EMBL/GenBank/DDBJ whole genome shotgun (WGS) entry which is preliminary data.</text>
</comment>
<evidence type="ECO:0000313" key="2">
    <source>
        <dbReference type="Proteomes" id="UP000192713"/>
    </source>
</evidence>
<accession>A0A1X0DWV4</accession>
<organism evidence="1 2">
    <name type="scientific">Mycolicibacter kumamotonensis</name>
    <dbReference type="NCBI Taxonomy" id="354243"/>
    <lineage>
        <taxon>Bacteria</taxon>
        <taxon>Bacillati</taxon>
        <taxon>Actinomycetota</taxon>
        <taxon>Actinomycetes</taxon>
        <taxon>Mycobacteriales</taxon>
        <taxon>Mycobacteriaceae</taxon>
        <taxon>Mycolicibacter</taxon>
    </lineage>
</organism>
<dbReference type="EMBL" id="MVHU01000045">
    <property type="protein sequence ID" value="ORA76722.1"/>
    <property type="molecule type" value="Genomic_DNA"/>
</dbReference>
<protein>
    <submittedName>
        <fullName evidence="1">Uncharacterized protein</fullName>
    </submittedName>
</protein>
<dbReference type="AlphaFoldDB" id="A0A1X0DWV4"/>
<evidence type="ECO:0000313" key="1">
    <source>
        <dbReference type="EMBL" id="ORA76722.1"/>
    </source>
</evidence>
<sequence>MSNACTSPVAAIGTASRLPGGIGSPDLLREALLRGDDLVAPVYGIDMAILSIIQSPERFGAAGALRDLPKGFAQSRIAR</sequence>
<gene>
    <name evidence="1" type="ORF">BST28_20565</name>
</gene>
<reference evidence="1 2" key="1">
    <citation type="submission" date="2017-02" db="EMBL/GenBank/DDBJ databases">
        <title>The new phylogeny of genus Mycobacterium.</title>
        <authorList>
            <person name="Tortoli E."/>
            <person name="Trovato A."/>
            <person name="Cirillo D.M."/>
        </authorList>
    </citation>
    <scope>NUCLEOTIDE SEQUENCE [LARGE SCALE GENOMIC DNA]</scope>
    <source>
        <strain evidence="1 2">DSM 45093</strain>
    </source>
</reference>
<dbReference type="Proteomes" id="UP000192713">
    <property type="component" value="Unassembled WGS sequence"/>
</dbReference>
<proteinExistence type="predicted"/>
<name>A0A1X0DWV4_9MYCO</name>